<keyword evidence="3" id="KW-0813">Transport</keyword>
<keyword evidence="7 10" id="KW-1133">Transmembrane helix</keyword>
<evidence type="ECO:0000256" key="6">
    <source>
        <dbReference type="ARBA" id="ARBA00022958"/>
    </source>
</evidence>
<feature type="transmembrane region" description="Helical" evidence="10">
    <location>
        <begin position="382"/>
        <end position="409"/>
    </location>
</feature>
<feature type="transmembrane region" description="Helical" evidence="10">
    <location>
        <begin position="430"/>
        <end position="454"/>
    </location>
</feature>
<feature type="transmembrane region" description="Helical" evidence="10">
    <location>
        <begin position="520"/>
        <end position="540"/>
    </location>
</feature>
<feature type="domain" description="K+ potassium transporter C-terminal" evidence="13">
    <location>
        <begin position="571"/>
        <end position="754"/>
    </location>
</feature>
<dbReference type="GO" id="GO:0005886">
    <property type="term" value="C:plasma membrane"/>
    <property type="evidence" value="ECO:0007669"/>
    <property type="project" value="EnsemblPlants"/>
</dbReference>
<keyword evidence="8 10" id="KW-0406">Ion transport</keyword>
<organism evidence="14 15">
    <name type="scientific">Ananas comosus</name>
    <name type="common">Pineapple</name>
    <name type="synonym">Ananas ananas</name>
    <dbReference type="NCBI Taxonomy" id="4615"/>
    <lineage>
        <taxon>Eukaryota</taxon>
        <taxon>Viridiplantae</taxon>
        <taxon>Streptophyta</taxon>
        <taxon>Embryophyta</taxon>
        <taxon>Tracheophyta</taxon>
        <taxon>Spermatophyta</taxon>
        <taxon>Magnoliopsida</taxon>
        <taxon>Liliopsida</taxon>
        <taxon>Poales</taxon>
        <taxon>Bromeliaceae</taxon>
        <taxon>Bromelioideae</taxon>
        <taxon>Ananas</taxon>
    </lineage>
</organism>
<dbReference type="GO" id="GO:1901002">
    <property type="term" value="P:positive regulation of response to salt stress"/>
    <property type="evidence" value="ECO:0007669"/>
    <property type="project" value="EnsemblPlants"/>
</dbReference>
<name>A0A6P5GPI8_ANACO</name>
<dbReference type="Pfam" id="PF22776">
    <property type="entry name" value="K_trans_C"/>
    <property type="match status" value="1"/>
</dbReference>
<proteinExistence type="inferred from homology"/>
<feature type="region of interest" description="Disordered" evidence="11">
    <location>
        <begin position="1"/>
        <end position="34"/>
    </location>
</feature>
<gene>
    <name evidence="15" type="primary">LOC109725114</name>
</gene>
<reference evidence="14" key="1">
    <citation type="journal article" date="2015" name="Nat. Genet.">
        <title>The pineapple genome and the evolution of CAM photosynthesis.</title>
        <authorList>
            <person name="Ming R."/>
            <person name="VanBuren R."/>
            <person name="Wai C.M."/>
            <person name="Tang H."/>
            <person name="Schatz M.C."/>
            <person name="Bowers J.E."/>
            <person name="Lyons E."/>
            <person name="Wang M.L."/>
            <person name="Chen J."/>
            <person name="Biggers E."/>
            <person name="Zhang J."/>
            <person name="Huang L."/>
            <person name="Zhang L."/>
            <person name="Miao W."/>
            <person name="Zhang J."/>
            <person name="Ye Z."/>
            <person name="Miao C."/>
            <person name="Lin Z."/>
            <person name="Wang H."/>
            <person name="Zhou H."/>
            <person name="Yim W.C."/>
            <person name="Priest H.D."/>
            <person name="Zheng C."/>
            <person name="Woodhouse M."/>
            <person name="Edger P.P."/>
            <person name="Guyot R."/>
            <person name="Guo H.B."/>
            <person name="Guo H."/>
            <person name="Zheng G."/>
            <person name="Singh R."/>
            <person name="Sharma A."/>
            <person name="Min X."/>
            <person name="Zheng Y."/>
            <person name="Lee H."/>
            <person name="Gurtowski J."/>
            <person name="Sedlazeck F.J."/>
            <person name="Harkess A."/>
            <person name="McKain M.R."/>
            <person name="Liao Z."/>
            <person name="Fang J."/>
            <person name="Liu J."/>
            <person name="Zhang X."/>
            <person name="Zhang Q."/>
            <person name="Hu W."/>
            <person name="Qin Y."/>
            <person name="Wang K."/>
            <person name="Chen L.Y."/>
            <person name="Shirley N."/>
            <person name="Lin Y.R."/>
            <person name="Liu L.Y."/>
            <person name="Hernandez A.G."/>
            <person name="Wright C.L."/>
            <person name="Bulone V."/>
            <person name="Tuskan G.A."/>
            <person name="Heath K."/>
            <person name="Zee F."/>
            <person name="Moore P.H."/>
            <person name="Sunkar R."/>
            <person name="Leebens-Mack J.H."/>
            <person name="Mockler T."/>
            <person name="Bennetzen J.L."/>
            <person name="Freeling M."/>
            <person name="Sankoff D."/>
            <person name="Paterson A.H."/>
            <person name="Zhu X."/>
            <person name="Yang X."/>
            <person name="Smith J.A."/>
            <person name="Cushman J.C."/>
            <person name="Paull R.E."/>
            <person name="Yu Q."/>
        </authorList>
    </citation>
    <scope>NUCLEOTIDE SEQUENCE [LARGE SCALE GENOMIC DNA]</scope>
    <source>
        <strain evidence="14">cv. F153</strain>
    </source>
</reference>
<protein>
    <recommendedName>
        <fullName evidence="10">Potassium transporter</fullName>
    </recommendedName>
</protein>
<feature type="transmembrane region" description="Helical" evidence="10">
    <location>
        <begin position="494"/>
        <end position="514"/>
    </location>
</feature>
<dbReference type="PANTHER" id="PTHR30540:SF94">
    <property type="entry name" value="POTASSIUM TRANSPORTER 5"/>
    <property type="match status" value="1"/>
</dbReference>
<dbReference type="InterPro" id="IPR053951">
    <property type="entry name" value="K_trans_N"/>
</dbReference>
<dbReference type="InterPro" id="IPR053952">
    <property type="entry name" value="K_trans_C"/>
</dbReference>
<feature type="transmembrane region" description="Helical" evidence="10">
    <location>
        <begin position="195"/>
        <end position="225"/>
    </location>
</feature>
<keyword evidence="4 10" id="KW-0633">Potassium transport</keyword>
<keyword evidence="6 10" id="KW-0630">Potassium</keyword>
<dbReference type="Pfam" id="PF02705">
    <property type="entry name" value="K_trans"/>
    <property type="match status" value="1"/>
</dbReference>
<evidence type="ECO:0000256" key="5">
    <source>
        <dbReference type="ARBA" id="ARBA00022692"/>
    </source>
</evidence>
<dbReference type="GO" id="GO:0015079">
    <property type="term" value="F:potassium ion transmembrane transporter activity"/>
    <property type="evidence" value="ECO:0007669"/>
    <property type="project" value="UniProtKB-UniRule"/>
</dbReference>
<reference evidence="15" key="2">
    <citation type="submission" date="2025-08" db="UniProtKB">
        <authorList>
            <consortium name="RefSeq"/>
        </authorList>
    </citation>
    <scope>IDENTIFICATION</scope>
    <source>
        <tissue evidence="15">Leaf</tissue>
    </source>
</reference>
<feature type="transmembrane region" description="Helical" evidence="10">
    <location>
        <begin position="466"/>
        <end position="487"/>
    </location>
</feature>
<keyword evidence="9 10" id="KW-0472">Membrane</keyword>
<evidence type="ECO:0000256" key="11">
    <source>
        <dbReference type="SAM" id="MobiDB-lite"/>
    </source>
</evidence>
<keyword evidence="5 10" id="KW-0812">Transmembrane</keyword>
<feature type="transmembrane region" description="Helical" evidence="10">
    <location>
        <begin position="265"/>
        <end position="285"/>
    </location>
</feature>
<evidence type="ECO:0000256" key="4">
    <source>
        <dbReference type="ARBA" id="ARBA00022538"/>
    </source>
</evidence>
<evidence type="ECO:0000313" key="15">
    <source>
        <dbReference type="RefSeq" id="XP_020109814.1"/>
    </source>
</evidence>
<evidence type="ECO:0000313" key="14">
    <source>
        <dbReference type="Proteomes" id="UP000515123"/>
    </source>
</evidence>
<comment type="function">
    <text evidence="10">Potassium transporter.</text>
</comment>
<dbReference type="Gramene" id="Aco006685.1.mrna1">
    <property type="protein sequence ID" value="Aco006685.1.mrna1"/>
    <property type="gene ID" value="Aco006685.1.path1"/>
</dbReference>
<evidence type="ECO:0000256" key="9">
    <source>
        <dbReference type="ARBA" id="ARBA00023136"/>
    </source>
</evidence>
<dbReference type="InterPro" id="IPR003855">
    <property type="entry name" value="K+_transporter"/>
</dbReference>
<feature type="transmembrane region" description="Helical" evidence="10">
    <location>
        <begin position="342"/>
        <end position="362"/>
    </location>
</feature>
<evidence type="ECO:0000256" key="10">
    <source>
        <dbReference type="RuleBase" id="RU321113"/>
    </source>
</evidence>
<evidence type="ECO:0000256" key="3">
    <source>
        <dbReference type="ARBA" id="ARBA00022448"/>
    </source>
</evidence>
<feature type="domain" description="K+ potassium transporter integral membrane" evidence="12">
    <location>
        <begin position="71"/>
        <end position="556"/>
    </location>
</feature>
<dbReference type="Proteomes" id="UP000515123">
    <property type="component" value="Linkage group 1"/>
</dbReference>
<dbReference type="NCBIfam" id="TIGR00794">
    <property type="entry name" value="kup"/>
    <property type="match status" value="1"/>
</dbReference>
<keyword evidence="14" id="KW-1185">Reference proteome</keyword>
<dbReference type="OrthoDB" id="504708at2759"/>
<dbReference type="PANTHER" id="PTHR30540">
    <property type="entry name" value="OSMOTIC STRESS POTASSIUM TRANSPORTER"/>
    <property type="match status" value="1"/>
</dbReference>
<evidence type="ECO:0000256" key="7">
    <source>
        <dbReference type="ARBA" id="ARBA00022989"/>
    </source>
</evidence>
<sequence>MADNSEHTNGSRNEEEVGGECLADSGTASEARGLPSTKKLNRIDSLHLEAGRVQHAQNHGAKVGWGTTLHLAFQSIGVVYGDIGTSPLYVYSSTFTEGIKDKNDLLGVLSLIIYTLILLPLTKYVFIVLRANDNGNGGTFALYSLISRHAKVSFIPNQQAEDAMVSNYKLETTSSRVKRAQWIKEKLENSREAKLALFLITILGTSMVIGDGILTPCISVLSAVSGIKESASSLTEGKIAGISIVILIFLFAVQRFGTDRVGYSFAPIILVWFLLIGGIGTYNIFKHDIGILRAFNPKYIVDYFKRNGKQAWISLGGVVLCITGTEAMFADLGHFNLRAIQIGFSAVLLPSVLLAYIGQAAYLTNFPDNVGDTFYKSIPGPLYWPTFVVAVAAAIIASQAMISGAFAIISQSQLLGCFPRIRIMHTSAEYEGQVYIPELNYALMIVCVAVTAIFKTTDKIGNAYGIAVVSVMHISTLLVTLVMLMIWKLSMWRAALFYVTFGGTELLYISSVFYKFTQGGYLPLSFSAVLMFIMGTWHYVHVQRYKFELKNKVSSDYVRELALRRDLIRLPGIGFLYSELVQGIPPILPHFIEKIPSIHSVLVLVSIKYLPISRVEMKERFLFRHVEPREHRMFQCVVRYGYNDAVEDTQEFEKLLIEHLKVFVYEESFFSPNGHANNTYRVDEEIEFIRNEMAKGVVYLLGETEVVAENDSNFVRKVVIDYIYNFLRKNFRQGGKVMCIPHNSLLRVGMTYEI</sequence>
<evidence type="ECO:0000259" key="12">
    <source>
        <dbReference type="Pfam" id="PF02705"/>
    </source>
</evidence>
<evidence type="ECO:0000256" key="1">
    <source>
        <dbReference type="ARBA" id="ARBA00004141"/>
    </source>
</evidence>
<feature type="transmembrane region" description="Helical" evidence="10">
    <location>
        <begin position="105"/>
        <end position="126"/>
    </location>
</feature>
<accession>A0A6P5GPI8</accession>
<feature type="transmembrane region" description="Helical" evidence="10">
    <location>
        <begin position="311"/>
        <end position="330"/>
    </location>
</feature>
<evidence type="ECO:0000256" key="8">
    <source>
        <dbReference type="ARBA" id="ARBA00023065"/>
    </source>
</evidence>
<dbReference type="RefSeq" id="XP_020109814.1">
    <property type="nucleotide sequence ID" value="XM_020254225.1"/>
</dbReference>
<comment type="similarity">
    <text evidence="2 10">Belongs to the HAK/KUP transporter (TC 2.A.72.3) family.</text>
</comment>
<comment type="subcellular location">
    <subcellularLocation>
        <location evidence="1 10">Membrane</location>
        <topology evidence="1 10">Multi-pass membrane protein</topology>
    </subcellularLocation>
</comment>
<dbReference type="GeneID" id="109725114"/>
<dbReference type="AlphaFoldDB" id="A0A6P5GPI8"/>
<evidence type="ECO:0000259" key="13">
    <source>
        <dbReference type="Pfam" id="PF22776"/>
    </source>
</evidence>
<evidence type="ECO:0000256" key="2">
    <source>
        <dbReference type="ARBA" id="ARBA00008440"/>
    </source>
</evidence>
<feature type="transmembrane region" description="Helical" evidence="10">
    <location>
        <begin position="237"/>
        <end position="253"/>
    </location>
</feature>
<comment type="caution">
    <text evidence="10">Lacks conserved residue(s) required for the propagation of feature annotation.</text>
</comment>